<dbReference type="GO" id="GO:0003676">
    <property type="term" value="F:nucleic acid binding"/>
    <property type="evidence" value="ECO:0007669"/>
    <property type="project" value="InterPro"/>
</dbReference>
<gene>
    <name evidence="2" type="ORF">CR513_62598</name>
</gene>
<dbReference type="PANTHER" id="PTHR48475:SF2">
    <property type="entry name" value="RIBONUCLEASE H"/>
    <property type="match status" value="1"/>
</dbReference>
<dbReference type="InterPro" id="IPR012337">
    <property type="entry name" value="RNaseH-like_sf"/>
</dbReference>
<organism evidence="2 3">
    <name type="scientific">Mucuna pruriens</name>
    <name type="common">Velvet bean</name>
    <name type="synonym">Dolichos pruriens</name>
    <dbReference type="NCBI Taxonomy" id="157652"/>
    <lineage>
        <taxon>Eukaryota</taxon>
        <taxon>Viridiplantae</taxon>
        <taxon>Streptophyta</taxon>
        <taxon>Embryophyta</taxon>
        <taxon>Tracheophyta</taxon>
        <taxon>Spermatophyta</taxon>
        <taxon>Magnoliopsida</taxon>
        <taxon>eudicotyledons</taxon>
        <taxon>Gunneridae</taxon>
        <taxon>Pentapetalae</taxon>
        <taxon>rosids</taxon>
        <taxon>fabids</taxon>
        <taxon>Fabales</taxon>
        <taxon>Fabaceae</taxon>
        <taxon>Papilionoideae</taxon>
        <taxon>50 kb inversion clade</taxon>
        <taxon>NPAAA clade</taxon>
        <taxon>indigoferoid/millettioid clade</taxon>
        <taxon>Phaseoleae</taxon>
        <taxon>Mucuna</taxon>
    </lineage>
</organism>
<sequence>ERLEGTPRTSRNRNPILHKNLILNDQKIGPSPNYLSSATSIFHSHIIIIRIDDPIRQVLQKPELASRMTVWSVELSKFSLKYKLRGVIKSQSSANFIVEMVSILEADPRWTLHVDGPSNSKGGGVGIILEGPRQVVLEHSLKFDYKTSNNQVEYEALLTGLDMALEKVVNTLQKFDTSEVKHIPRADNACRHVSKLVTSKAGQHRTTFYKTVKSPTIEETKVLSMESVD</sequence>
<keyword evidence="3" id="KW-1185">Reference proteome</keyword>
<reference evidence="2" key="1">
    <citation type="submission" date="2018-05" db="EMBL/GenBank/DDBJ databases">
        <title>Draft genome of Mucuna pruriens seed.</title>
        <authorList>
            <person name="Nnadi N.E."/>
            <person name="Vos R."/>
            <person name="Hasami M.H."/>
            <person name="Devisetty U.K."/>
            <person name="Aguiy J.C."/>
        </authorList>
    </citation>
    <scope>NUCLEOTIDE SEQUENCE [LARGE SCALE GENOMIC DNA]</scope>
    <source>
        <strain evidence="2">JCA_2017</strain>
    </source>
</reference>
<dbReference type="AlphaFoldDB" id="A0A371DZX6"/>
<proteinExistence type="predicted"/>
<dbReference type="GO" id="GO:0004523">
    <property type="term" value="F:RNA-DNA hybrid ribonuclease activity"/>
    <property type="evidence" value="ECO:0007669"/>
    <property type="project" value="InterPro"/>
</dbReference>
<dbReference type="PANTHER" id="PTHR48475">
    <property type="entry name" value="RIBONUCLEASE H"/>
    <property type="match status" value="1"/>
</dbReference>
<accession>A0A371DZX6</accession>
<evidence type="ECO:0000313" key="2">
    <source>
        <dbReference type="EMBL" id="RDX58107.1"/>
    </source>
</evidence>
<evidence type="ECO:0000313" key="3">
    <source>
        <dbReference type="Proteomes" id="UP000257109"/>
    </source>
</evidence>
<dbReference type="Pfam" id="PF13456">
    <property type="entry name" value="RVT_3"/>
    <property type="match status" value="1"/>
</dbReference>
<dbReference type="EMBL" id="QJKJ01017829">
    <property type="protein sequence ID" value="RDX58107.1"/>
    <property type="molecule type" value="Genomic_DNA"/>
</dbReference>
<dbReference type="SUPFAM" id="SSF53098">
    <property type="entry name" value="Ribonuclease H-like"/>
    <property type="match status" value="1"/>
</dbReference>
<name>A0A371DZX6_MUCPR</name>
<feature type="domain" description="RNase H type-1" evidence="1">
    <location>
        <begin position="115"/>
        <end position="171"/>
    </location>
</feature>
<dbReference type="Gene3D" id="3.30.420.10">
    <property type="entry name" value="Ribonuclease H-like superfamily/Ribonuclease H"/>
    <property type="match status" value="1"/>
</dbReference>
<feature type="non-terminal residue" evidence="2">
    <location>
        <position position="1"/>
    </location>
</feature>
<comment type="caution">
    <text evidence="2">The sequence shown here is derived from an EMBL/GenBank/DDBJ whole genome shotgun (WGS) entry which is preliminary data.</text>
</comment>
<protein>
    <recommendedName>
        <fullName evidence="1">RNase H type-1 domain-containing protein</fullName>
    </recommendedName>
</protein>
<dbReference type="OrthoDB" id="1740909at2759"/>
<dbReference type="InterPro" id="IPR036397">
    <property type="entry name" value="RNaseH_sf"/>
</dbReference>
<evidence type="ECO:0000259" key="1">
    <source>
        <dbReference type="Pfam" id="PF13456"/>
    </source>
</evidence>
<dbReference type="Proteomes" id="UP000257109">
    <property type="component" value="Unassembled WGS sequence"/>
</dbReference>
<dbReference type="InterPro" id="IPR002156">
    <property type="entry name" value="RNaseH_domain"/>
</dbReference>